<feature type="region of interest" description="Disordered" evidence="1">
    <location>
        <begin position="214"/>
        <end position="235"/>
    </location>
</feature>
<evidence type="ECO:0000313" key="4">
    <source>
        <dbReference type="Proteomes" id="UP000037069"/>
    </source>
</evidence>
<keyword evidence="4" id="KW-1185">Reference proteome</keyword>
<comment type="caution">
    <text evidence="3">The sequence shown here is derived from an EMBL/GenBank/DDBJ whole genome shotgun (WGS) entry which is preliminary data.</text>
</comment>
<proteinExistence type="predicted"/>
<dbReference type="InterPro" id="IPR006578">
    <property type="entry name" value="MADF-dom"/>
</dbReference>
<feature type="compositionally biased region" description="Basic and acidic residues" evidence="1">
    <location>
        <begin position="223"/>
        <end position="232"/>
    </location>
</feature>
<dbReference type="AlphaFoldDB" id="A0A0L0CR62"/>
<feature type="compositionally biased region" description="Basic and acidic residues" evidence="1">
    <location>
        <begin position="117"/>
        <end position="129"/>
    </location>
</feature>
<feature type="region of interest" description="Disordered" evidence="1">
    <location>
        <begin position="117"/>
        <end position="142"/>
    </location>
</feature>
<feature type="domain" description="MADF" evidence="2">
    <location>
        <begin position="19"/>
        <end position="113"/>
    </location>
</feature>
<dbReference type="PANTHER" id="PTHR21505:SF8">
    <property type="entry name" value="DPT-YFP REPRESSOR BY OVEREXPRESSION, ISOFORM D-RELATED"/>
    <property type="match status" value="1"/>
</dbReference>
<protein>
    <recommendedName>
        <fullName evidence="2">MADF domain-containing protein</fullName>
    </recommendedName>
</protein>
<dbReference type="PANTHER" id="PTHR21505">
    <property type="entry name" value="MADF DOMAIN-CONTAINING PROTEIN-RELATED"/>
    <property type="match status" value="1"/>
</dbReference>
<dbReference type="Proteomes" id="UP000037069">
    <property type="component" value="Unassembled WGS sequence"/>
</dbReference>
<organism evidence="3 4">
    <name type="scientific">Lucilia cuprina</name>
    <name type="common">Green bottle fly</name>
    <name type="synonym">Australian sheep blowfly</name>
    <dbReference type="NCBI Taxonomy" id="7375"/>
    <lineage>
        <taxon>Eukaryota</taxon>
        <taxon>Metazoa</taxon>
        <taxon>Ecdysozoa</taxon>
        <taxon>Arthropoda</taxon>
        <taxon>Hexapoda</taxon>
        <taxon>Insecta</taxon>
        <taxon>Pterygota</taxon>
        <taxon>Neoptera</taxon>
        <taxon>Endopterygota</taxon>
        <taxon>Diptera</taxon>
        <taxon>Brachycera</taxon>
        <taxon>Muscomorpha</taxon>
        <taxon>Oestroidea</taxon>
        <taxon>Calliphoridae</taxon>
        <taxon>Luciliinae</taxon>
        <taxon>Lucilia</taxon>
    </lineage>
</organism>
<dbReference type="SMART" id="SM00595">
    <property type="entry name" value="MADF"/>
    <property type="match status" value="1"/>
</dbReference>
<evidence type="ECO:0000313" key="3">
    <source>
        <dbReference type="EMBL" id="KNC34833.1"/>
    </source>
</evidence>
<dbReference type="EMBL" id="JRES01000027">
    <property type="protein sequence ID" value="KNC34833.1"/>
    <property type="molecule type" value="Genomic_DNA"/>
</dbReference>
<gene>
    <name evidence="3" type="ORF">FF38_06756</name>
</gene>
<dbReference type="PROSITE" id="PS51029">
    <property type="entry name" value="MADF"/>
    <property type="match status" value="1"/>
</dbReference>
<evidence type="ECO:0000259" key="2">
    <source>
        <dbReference type="PROSITE" id="PS51029"/>
    </source>
</evidence>
<dbReference type="Pfam" id="PF10545">
    <property type="entry name" value="MADF_DNA_bdg"/>
    <property type="match status" value="1"/>
</dbReference>
<sequence>MTTHRQSIHSIHNKKFWTEFFYLYESLPALWDMNNPLYKNRQVKCDAYDIMVDKLREIEPNADREDVLRKINIFRTNYRRECSRINMSIQEGRHYQSTLWYFDLLCFLQTADTRRDRKRKLDDDGEKSIMRKRRSNQLHKSSDQFIITTKKEHLIEYPTHSNTHEFEYDLEEEPDYDYVADELAHALVDGKSDSNSEIQSNSLEPHKYQAVVDEENDGEEDGESQHEYHNDNPDEYQNYTLQRNIQTNNPKIQLTADNVAQLTGEIISAEASIEINDESQEQQVFHEYTAANADNENESIQTTGQWCIKSTNSQNIATLHLQKPELHNDTSTTTANNTTKPNEIKFVRDVKTMTSNNSSSSLNCCHKISVSSEILAKSWAVQYDELTPDQKLLARKAINDILFEGCMGHLALASNGRVTIDEDDYKNVTNVPKNIVVATNKEVESGEIYEQCTNLASSSSSVSGVGIGAAVTVTASVASTPKVHATDEWLKL</sequence>
<name>A0A0L0CR62_LUCCU</name>
<evidence type="ECO:0000256" key="1">
    <source>
        <dbReference type="SAM" id="MobiDB-lite"/>
    </source>
</evidence>
<dbReference type="OrthoDB" id="6152242at2759"/>
<reference evidence="3 4" key="1">
    <citation type="journal article" date="2015" name="Nat. Commun.">
        <title>Lucilia cuprina genome unlocks parasitic fly biology to underpin future interventions.</title>
        <authorList>
            <person name="Anstead C.A."/>
            <person name="Korhonen P.K."/>
            <person name="Young N.D."/>
            <person name="Hall R.S."/>
            <person name="Jex A.R."/>
            <person name="Murali S.C."/>
            <person name="Hughes D.S."/>
            <person name="Lee S.F."/>
            <person name="Perry T."/>
            <person name="Stroehlein A.J."/>
            <person name="Ansell B.R."/>
            <person name="Breugelmans B."/>
            <person name="Hofmann A."/>
            <person name="Qu J."/>
            <person name="Dugan S."/>
            <person name="Lee S.L."/>
            <person name="Chao H."/>
            <person name="Dinh H."/>
            <person name="Han Y."/>
            <person name="Doddapaneni H.V."/>
            <person name="Worley K.C."/>
            <person name="Muzny D.M."/>
            <person name="Ioannidis P."/>
            <person name="Waterhouse R.M."/>
            <person name="Zdobnov E.M."/>
            <person name="James P.J."/>
            <person name="Bagnall N.H."/>
            <person name="Kotze A.C."/>
            <person name="Gibbs R.A."/>
            <person name="Richards S."/>
            <person name="Batterham P."/>
            <person name="Gasser R.B."/>
        </authorList>
    </citation>
    <scope>NUCLEOTIDE SEQUENCE [LARGE SCALE GENOMIC DNA]</scope>
    <source>
        <strain evidence="3 4">LS</strain>
        <tissue evidence="3">Full body</tissue>
    </source>
</reference>
<accession>A0A0L0CR62</accession>